<dbReference type="Proteomes" id="UP000823613">
    <property type="component" value="Unassembled WGS sequence"/>
</dbReference>
<dbReference type="GO" id="GO:0008531">
    <property type="term" value="F:riboflavin kinase activity"/>
    <property type="evidence" value="ECO:0007669"/>
    <property type="project" value="UniProtKB-UniRule"/>
</dbReference>
<feature type="domain" description="Riboflavin kinase" evidence="15">
    <location>
        <begin position="173"/>
        <end position="298"/>
    </location>
</feature>
<dbReference type="Gene3D" id="3.40.50.620">
    <property type="entry name" value="HUPs"/>
    <property type="match status" value="1"/>
</dbReference>
<dbReference type="Pfam" id="PF06574">
    <property type="entry name" value="FAD_syn"/>
    <property type="match status" value="1"/>
</dbReference>
<dbReference type="EMBL" id="JADIMY010000077">
    <property type="protein sequence ID" value="MBO8427630.1"/>
    <property type="molecule type" value="Genomic_DNA"/>
</dbReference>
<evidence type="ECO:0000256" key="14">
    <source>
        <dbReference type="PIRNR" id="PIRNR004491"/>
    </source>
</evidence>
<comment type="caution">
    <text evidence="16">The sequence shown here is derived from an EMBL/GenBank/DDBJ whole genome shotgun (WGS) entry which is preliminary data.</text>
</comment>
<comment type="catalytic activity">
    <reaction evidence="12 14">
        <text>riboflavin + ATP = FMN + ADP + H(+)</text>
        <dbReference type="Rhea" id="RHEA:14357"/>
        <dbReference type="ChEBI" id="CHEBI:15378"/>
        <dbReference type="ChEBI" id="CHEBI:30616"/>
        <dbReference type="ChEBI" id="CHEBI:57986"/>
        <dbReference type="ChEBI" id="CHEBI:58210"/>
        <dbReference type="ChEBI" id="CHEBI:456216"/>
        <dbReference type="EC" id="2.7.1.26"/>
    </reaction>
</comment>
<dbReference type="EC" id="2.7.1.26" evidence="14"/>
<dbReference type="CDD" id="cd02064">
    <property type="entry name" value="FAD_synthetase_N"/>
    <property type="match status" value="1"/>
</dbReference>
<evidence type="ECO:0000256" key="3">
    <source>
        <dbReference type="ARBA" id="ARBA00022630"/>
    </source>
</evidence>
<dbReference type="InterPro" id="IPR015865">
    <property type="entry name" value="Riboflavin_kinase_bac/euk"/>
</dbReference>
<evidence type="ECO:0000256" key="10">
    <source>
        <dbReference type="ARBA" id="ARBA00022840"/>
    </source>
</evidence>
<keyword evidence="3 14" id="KW-0285">Flavoprotein</keyword>
<keyword evidence="4 14" id="KW-0288">FMN</keyword>
<keyword evidence="10 14" id="KW-0067">ATP-binding</keyword>
<keyword evidence="6 14" id="KW-0548">Nucleotidyltransferase</keyword>
<dbReference type="InterPro" id="IPR002606">
    <property type="entry name" value="Riboflavin_kinase_bac"/>
</dbReference>
<evidence type="ECO:0000259" key="15">
    <source>
        <dbReference type="SMART" id="SM00904"/>
    </source>
</evidence>
<dbReference type="SMART" id="SM00904">
    <property type="entry name" value="Flavokinase"/>
    <property type="match status" value="1"/>
</dbReference>
<evidence type="ECO:0000256" key="8">
    <source>
        <dbReference type="ARBA" id="ARBA00022777"/>
    </source>
</evidence>
<proteinExistence type="inferred from homology"/>
<accession>A0A9D9DK49</accession>
<evidence type="ECO:0000313" key="16">
    <source>
        <dbReference type="EMBL" id="MBO8427630.1"/>
    </source>
</evidence>
<dbReference type="Gene3D" id="2.40.30.30">
    <property type="entry name" value="Riboflavin kinase-like"/>
    <property type="match status" value="1"/>
</dbReference>
<dbReference type="NCBIfam" id="TIGR00083">
    <property type="entry name" value="ribF"/>
    <property type="match status" value="1"/>
</dbReference>
<sequence>MGVIYLKSINDLKEVVPGTNLVLGLFDGVHIGHYQLINAARYMTKGSLSILTFDVSLKSNDRQVLLSLDDKVRKFLEMGVDYVYVFMCDEHFREISADDFINNILKKFAPNKIFCGPDFKFGYKALGNVDLLKQTFANVVVLNYVNDYDETKISSSIIKQYIRNGEIENANRFLGYDYYVKGIVVKGKKNGHKFGFPTINLELVANYVIPKDGVYITKTIIGNRVFPSMTNVGTHPTIDELSKPLIETHILGFDENIYGEEVSVKFYKKIRDEIHFENIEDLKNELYKNEQEVEKYFEITL</sequence>
<reference evidence="16" key="2">
    <citation type="journal article" date="2021" name="PeerJ">
        <title>Extensive microbial diversity within the chicken gut microbiome revealed by metagenomics and culture.</title>
        <authorList>
            <person name="Gilroy R."/>
            <person name="Ravi A."/>
            <person name="Getino M."/>
            <person name="Pursley I."/>
            <person name="Horton D.L."/>
            <person name="Alikhan N.F."/>
            <person name="Baker D."/>
            <person name="Gharbi K."/>
            <person name="Hall N."/>
            <person name="Watson M."/>
            <person name="Adriaenssens E.M."/>
            <person name="Foster-Nyarko E."/>
            <person name="Jarju S."/>
            <person name="Secka A."/>
            <person name="Antonio M."/>
            <person name="Oren A."/>
            <person name="Chaudhuri R.R."/>
            <person name="La Ragione R."/>
            <person name="Hildebrand F."/>
            <person name="Pallen M.J."/>
        </authorList>
    </citation>
    <scope>NUCLEOTIDE SEQUENCE</scope>
    <source>
        <strain evidence="16">11159</strain>
    </source>
</reference>
<dbReference type="EC" id="2.7.7.2" evidence="14"/>
<evidence type="ECO:0000256" key="5">
    <source>
        <dbReference type="ARBA" id="ARBA00022679"/>
    </source>
</evidence>
<dbReference type="GO" id="GO:0005524">
    <property type="term" value="F:ATP binding"/>
    <property type="evidence" value="ECO:0007669"/>
    <property type="project" value="UniProtKB-UniRule"/>
</dbReference>
<dbReference type="NCBIfam" id="NF004162">
    <property type="entry name" value="PRK05627.1-5"/>
    <property type="match status" value="1"/>
</dbReference>
<gene>
    <name evidence="16" type="ORF">IAC58_03660</name>
</gene>
<comment type="pathway">
    <text evidence="1 14">Cofactor biosynthesis; FAD biosynthesis; FAD from FMN: step 1/1.</text>
</comment>
<keyword evidence="5 14" id="KW-0808">Transferase</keyword>
<evidence type="ECO:0000256" key="12">
    <source>
        <dbReference type="ARBA" id="ARBA00047880"/>
    </source>
</evidence>
<dbReference type="InterPro" id="IPR015864">
    <property type="entry name" value="FAD_synthase"/>
</dbReference>
<dbReference type="GO" id="GO:0009398">
    <property type="term" value="P:FMN biosynthetic process"/>
    <property type="evidence" value="ECO:0007669"/>
    <property type="project" value="UniProtKB-UniRule"/>
</dbReference>
<dbReference type="GO" id="GO:0009231">
    <property type="term" value="P:riboflavin biosynthetic process"/>
    <property type="evidence" value="ECO:0007669"/>
    <property type="project" value="InterPro"/>
</dbReference>
<evidence type="ECO:0000256" key="7">
    <source>
        <dbReference type="ARBA" id="ARBA00022741"/>
    </source>
</evidence>
<dbReference type="InterPro" id="IPR023465">
    <property type="entry name" value="Riboflavin_kinase_dom_sf"/>
</dbReference>
<keyword evidence="7 14" id="KW-0547">Nucleotide-binding</keyword>
<dbReference type="SUPFAM" id="SSF82114">
    <property type="entry name" value="Riboflavin kinase-like"/>
    <property type="match status" value="1"/>
</dbReference>
<name>A0A9D9DK49_9BACL</name>
<dbReference type="PIRSF" id="PIRSF004491">
    <property type="entry name" value="FAD_Synth"/>
    <property type="match status" value="1"/>
</dbReference>
<dbReference type="GO" id="GO:0006747">
    <property type="term" value="P:FAD biosynthetic process"/>
    <property type="evidence" value="ECO:0007669"/>
    <property type="project" value="UniProtKB-UniRule"/>
</dbReference>
<evidence type="ECO:0000256" key="9">
    <source>
        <dbReference type="ARBA" id="ARBA00022827"/>
    </source>
</evidence>
<dbReference type="InterPro" id="IPR023468">
    <property type="entry name" value="Riboflavin_kinase"/>
</dbReference>
<dbReference type="PANTHER" id="PTHR22749">
    <property type="entry name" value="RIBOFLAVIN KINASE/FMN ADENYLYLTRANSFERASE"/>
    <property type="match status" value="1"/>
</dbReference>
<comment type="similarity">
    <text evidence="14">Belongs to the ribF family.</text>
</comment>
<keyword evidence="8 14" id="KW-0418">Kinase</keyword>
<keyword evidence="11" id="KW-0511">Multifunctional enzyme</keyword>
<reference evidence="16" key="1">
    <citation type="submission" date="2020-10" db="EMBL/GenBank/DDBJ databases">
        <authorList>
            <person name="Gilroy R."/>
        </authorList>
    </citation>
    <scope>NUCLEOTIDE SEQUENCE</scope>
    <source>
        <strain evidence="16">11159</strain>
    </source>
</reference>
<keyword evidence="9 14" id="KW-0274">FAD</keyword>
<evidence type="ECO:0000256" key="6">
    <source>
        <dbReference type="ARBA" id="ARBA00022695"/>
    </source>
</evidence>
<dbReference type="Pfam" id="PF01687">
    <property type="entry name" value="Flavokinase"/>
    <property type="match status" value="1"/>
</dbReference>
<dbReference type="PANTHER" id="PTHR22749:SF6">
    <property type="entry name" value="RIBOFLAVIN KINASE"/>
    <property type="match status" value="1"/>
</dbReference>
<evidence type="ECO:0000256" key="11">
    <source>
        <dbReference type="ARBA" id="ARBA00023268"/>
    </source>
</evidence>
<organism evidence="16 17">
    <name type="scientific">Candidatus Onthovivens merdipullorum</name>
    <dbReference type="NCBI Taxonomy" id="2840889"/>
    <lineage>
        <taxon>Bacteria</taxon>
        <taxon>Bacillati</taxon>
        <taxon>Bacillota</taxon>
        <taxon>Bacilli</taxon>
        <taxon>Bacillales</taxon>
        <taxon>Candidatus Onthovivens</taxon>
    </lineage>
</organism>
<comment type="catalytic activity">
    <reaction evidence="13 14">
        <text>FMN + ATP + H(+) = FAD + diphosphate</text>
        <dbReference type="Rhea" id="RHEA:17237"/>
        <dbReference type="ChEBI" id="CHEBI:15378"/>
        <dbReference type="ChEBI" id="CHEBI:30616"/>
        <dbReference type="ChEBI" id="CHEBI:33019"/>
        <dbReference type="ChEBI" id="CHEBI:57692"/>
        <dbReference type="ChEBI" id="CHEBI:58210"/>
        <dbReference type="EC" id="2.7.7.2"/>
    </reaction>
</comment>
<dbReference type="AlphaFoldDB" id="A0A9D9DK49"/>
<protein>
    <recommendedName>
        <fullName evidence="14">Riboflavin biosynthesis protein</fullName>
    </recommendedName>
    <domain>
        <recommendedName>
            <fullName evidence="14">Riboflavin kinase</fullName>
            <ecNumber evidence="14">2.7.1.26</ecNumber>
        </recommendedName>
        <alternativeName>
            <fullName evidence="14">Flavokinase</fullName>
        </alternativeName>
    </domain>
    <domain>
        <recommendedName>
            <fullName evidence="14">FMN adenylyltransferase</fullName>
            <ecNumber evidence="14">2.7.7.2</ecNumber>
        </recommendedName>
        <alternativeName>
            <fullName evidence="14">FAD pyrophosphorylase</fullName>
        </alternativeName>
        <alternativeName>
            <fullName evidence="14">FAD synthase</fullName>
        </alternativeName>
    </domain>
</protein>
<evidence type="ECO:0000256" key="1">
    <source>
        <dbReference type="ARBA" id="ARBA00004726"/>
    </source>
</evidence>
<evidence type="ECO:0000256" key="4">
    <source>
        <dbReference type="ARBA" id="ARBA00022643"/>
    </source>
</evidence>
<dbReference type="InterPro" id="IPR014729">
    <property type="entry name" value="Rossmann-like_a/b/a_fold"/>
</dbReference>
<dbReference type="SUPFAM" id="SSF52374">
    <property type="entry name" value="Nucleotidylyl transferase"/>
    <property type="match status" value="1"/>
</dbReference>
<comment type="pathway">
    <text evidence="2 14">Cofactor biosynthesis; FMN biosynthesis; FMN from riboflavin (ATP route): step 1/1.</text>
</comment>
<dbReference type="GO" id="GO:0003919">
    <property type="term" value="F:FMN adenylyltransferase activity"/>
    <property type="evidence" value="ECO:0007669"/>
    <property type="project" value="UniProtKB-UniRule"/>
</dbReference>
<evidence type="ECO:0000313" key="17">
    <source>
        <dbReference type="Proteomes" id="UP000823613"/>
    </source>
</evidence>
<evidence type="ECO:0000256" key="13">
    <source>
        <dbReference type="ARBA" id="ARBA00049494"/>
    </source>
</evidence>
<evidence type="ECO:0000256" key="2">
    <source>
        <dbReference type="ARBA" id="ARBA00005201"/>
    </source>
</evidence>